<evidence type="ECO:0000256" key="13">
    <source>
        <dbReference type="ARBA" id="ARBA00034864"/>
    </source>
</evidence>
<evidence type="ECO:0000256" key="6">
    <source>
        <dbReference type="ARBA" id="ARBA00022499"/>
    </source>
</evidence>
<evidence type="ECO:0000256" key="1">
    <source>
        <dbReference type="ARBA" id="ARBA00004300"/>
    </source>
</evidence>
<evidence type="ECO:0000256" key="14">
    <source>
        <dbReference type="ARBA" id="ARBA00093507"/>
    </source>
</evidence>
<keyword evidence="7" id="KW-0597">Phosphoprotein</keyword>
<evidence type="ECO:0000256" key="7">
    <source>
        <dbReference type="ARBA" id="ARBA00022553"/>
    </source>
</evidence>
<dbReference type="Pfam" id="PF05502">
    <property type="entry name" value="Dynactin_p62"/>
    <property type="match status" value="2"/>
</dbReference>
<organism evidence="15 16">
    <name type="scientific">Steinernema glaseri</name>
    <dbReference type="NCBI Taxonomy" id="37863"/>
    <lineage>
        <taxon>Eukaryota</taxon>
        <taxon>Metazoa</taxon>
        <taxon>Ecdysozoa</taxon>
        <taxon>Nematoda</taxon>
        <taxon>Chromadorea</taxon>
        <taxon>Rhabditida</taxon>
        <taxon>Tylenchina</taxon>
        <taxon>Panagrolaimomorpha</taxon>
        <taxon>Strongyloidoidea</taxon>
        <taxon>Steinernematidae</taxon>
        <taxon>Steinernema</taxon>
    </lineage>
</organism>
<reference evidence="16" key="1">
    <citation type="submission" date="2016-11" db="UniProtKB">
        <authorList>
            <consortium name="WormBaseParasite"/>
        </authorList>
    </citation>
    <scope>IDENTIFICATION</scope>
</reference>
<dbReference type="WBParaSite" id="L893_g4887.t1">
    <property type="protein sequence ID" value="L893_g4887.t1"/>
    <property type="gene ID" value="L893_g4887"/>
</dbReference>
<dbReference type="GO" id="GO:0030016">
    <property type="term" value="C:myofibril"/>
    <property type="evidence" value="ECO:0007669"/>
    <property type="project" value="UniProtKB-SubCell"/>
</dbReference>
<evidence type="ECO:0000256" key="10">
    <source>
        <dbReference type="ARBA" id="ARBA00023054"/>
    </source>
</evidence>
<evidence type="ECO:0000256" key="12">
    <source>
        <dbReference type="ARBA" id="ARBA00034776"/>
    </source>
</evidence>
<evidence type="ECO:0000256" key="11">
    <source>
        <dbReference type="ARBA" id="ARBA00023212"/>
    </source>
</evidence>
<evidence type="ECO:0000256" key="2">
    <source>
        <dbReference type="ARBA" id="ARBA00004529"/>
    </source>
</evidence>
<dbReference type="PANTHER" id="PTHR13034:SF2">
    <property type="entry name" value="DYNACTIN SUBUNIT 4"/>
    <property type="match status" value="1"/>
</dbReference>
<sequence length="371" mass="42305">MEWSRTKKAALGAETSRSTLKKSSSRMSYLLNTRRVKYQCSCSKWLPLDSLYFCRSCVKPKCNFCVTDQVDITYCPTCLENVPPGDAKSRRHQCQTCNLCPLCDSNLATNMEGELYHLRCGTCKWTTRDAGLPGQAKSAEWPQHAHPYDDVLGSALQQLKIHSSREKVEKNKMKYTNKRRSNLGILNIDRYNLQGLYNARRRILLEPLQPQSRSIEPTDDVPELDDSVFLTPFCETKTLNQTINQLFAMERPLYPNRTKLTGKRMIRCSDCKRPLYKPEYSPASIKSKIQMLSTEFTPDIRISREVNLDAGQTSYLFLSITTNICITPVQIKMVPENGEDDRTLVLVGSLSVFNLPFCLDSKLFGSISVYT</sequence>
<dbReference type="AlphaFoldDB" id="A0A1I8AEF3"/>
<protein>
    <recommendedName>
        <fullName evidence="13">Dynactin subunit 4</fullName>
    </recommendedName>
</protein>
<dbReference type="GO" id="GO:0001725">
    <property type="term" value="C:stress fiber"/>
    <property type="evidence" value="ECO:0007669"/>
    <property type="project" value="UniProtKB-SubCell"/>
</dbReference>
<evidence type="ECO:0000313" key="16">
    <source>
        <dbReference type="WBParaSite" id="L893_g4887.t1"/>
    </source>
</evidence>
<evidence type="ECO:0000256" key="3">
    <source>
        <dbReference type="ARBA" id="ARBA00004544"/>
    </source>
</evidence>
<keyword evidence="11" id="KW-0206">Cytoskeleton</keyword>
<keyword evidence="5" id="KW-0963">Cytoplasm</keyword>
<dbReference type="GO" id="GO:0005869">
    <property type="term" value="C:dynactin complex"/>
    <property type="evidence" value="ECO:0007669"/>
    <property type="project" value="InterPro"/>
</dbReference>
<dbReference type="Proteomes" id="UP000095287">
    <property type="component" value="Unplaced"/>
</dbReference>
<name>A0A1I8AEF3_9BILA</name>
<dbReference type="InterPro" id="IPR008603">
    <property type="entry name" value="DCTN4"/>
</dbReference>
<evidence type="ECO:0000256" key="9">
    <source>
        <dbReference type="ARBA" id="ARBA00022990"/>
    </source>
</evidence>
<comment type="subcellular location">
    <subcellularLocation>
        <location evidence="3">Cytoplasm</location>
        <location evidence="3">Cell cortex</location>
    </subcellularLocation>
    <subcellularLocation>
        <location evidence="1">Cytoplasm</location>
        <location evidence="1">Cytoskeleton</location>
        <location evidence="1">Microtubule organizing center</location>
        <location evidence="1">Centrosome</location>
    </subcellularLocation>
    <subcellularLocation>
        <location evidence="2">Cytoplasm</location>
        <location evidence="2">Cytoskeleton</location>
        <location evidence="2">Stress fiber</location>
    </subcellularLocation>
    <subcellularLocation>
        <location evidence="4">Cytoplasm</location>
        <location evidence="4">Myofibril</location>
    </subcellularLocation>
</comment>
<dbReference type="GO" id="GO:0005938">
    <property type="term" value="C:cell cortex"/>
    <property type="evidence" value="ECO:0007669"/>
    <property type="project" value="UniProtKB-SubCell"/>
</dbReference>
<dbReference type="PANTHER" id="PTHR13034">
    <property type="entry name" value="DYNACTIN P62 SUBUNIT"/>
    <property type="match status" value="1"/>
</dbReference>
<accession>A0A1I8AEF3</accession>
<evidence type="ECO:0000256" key="5">
    <source>
        <dbReference type="ARBA" id="ARBA00022490"/>
    </source>
</evidence>
<proteinExistence type="inferred from homology"/>
<evidence type="ECO:0000256" key="4">
    <source>
        <dbReference type="ARBA" id="ARBA00004657"/>
    </source>
</evidence>
<keyword evidence="10" id="KW-0175">Coiled coil</keyword>
<evidence type="ECO:0000256" key="8">
    <source>
        <dbReference type="ARBA" id="ARBA00022843"/>
    </source>
</evidence>
<keyword evidence="9" id="KW-0007">Acetylation</keyword>
<dbReference type="GO" id="GO:0005813">
    <property type="term" value="C:centrosome"/>
    <property type="evidence" value="ECO:0007669"/>
    <property type="project" value="UniProtKB-SubCell"/>
</dbReference>
<evidence type="ECO:0000313" key="15">
    <source>
        <dbReference type="Proteomes" id="UP000095287"/>
    </source>
</evidence>
<keyword evidence="8" id="KW-0832">Ubl conjugation</keyword>
<keyword evidence="6" id="KW-1017">Isopeptide bond</keyword>
<keyword evidence="15" id="KW-1185">Reference proteome</keyword>
<comment type="similarity">
    <text evidence="12">Belongs to the dynactin subunit 4 family.</text>
</comment>
<comment type="subunit">
    <text evidence="14">Subunit of dynactin, a multiprotein complex part of a tripartite complex with dynein and a adapter, such as BICDL1, BICD2 or HOOK3. The dynactin complex is built around ACTR1A/ACTB filament and consists of an actin-related filament composed of a shoulder domain, a pointed end and a barbed end. Its length is defined by its flexible shoulder domain. The soulder is composed of 2 DCTN1 subunits, 4 DCTN2 and 2 DCTN3. The 4 DCNT2 (via N-terminus) bind the ACTR1A filament and act as molecular rulers to determine the length. The pointed end is important for binding dynein-dynactin cargo adapters. Consists of 4 subunits: ACTR10, DCNT4, DCTN5 and DCTN6. The barbed end is composed of a CAPZA1:CAPZB heterodimers, which binds ACTR1A/ACTB filament and dynactin and stabilizes dynactin. Interacts with ATP7B, but not ATP7A, in a copper-dependent manner. Interacts with ANK2; this interaction is required for localization at costameres. Interacts with N4BP2L1.</text>
</comment>